<sequence>VKIDQDEDDEDESSTSESQALRGLGGYNGRLRGHSSCSSKLEGYDSHNGSRLKL</sequence>
<evidence type="ECO:0000256" key="1">
    <source>
        <dbReference type="SAM" id="MobiDB-lite"/>
    </source>
</evidence>
<evidence type="ECO:0000313" key="2">
    <source>
        <dbReference type="EMBL" id="CAG8663906.1"/>
    </source>
</evidence>
<feature type="region of interest" description="Disordered" evidence="1">
    <location>
        <begin position="1"/>
        <end position="54"/>
    </location>
</feature>
<evidence type="ECO:0000313" key="3">
    <source>
        <dbReference type="Proteomes" id="UP000789375"/>
    </source>
</evidence>
<reference evidence="2" key="1">
    <citation type="submission" date="2021-06" db="EMBL/GenBank/DDBJ databases">
        <authorList>
            <person name="Kallberg Y."/>
            <person name="Tangrot J."/>
            <person name="Rosling A."/>
        </authorList>
    </citation>
    <scope>NUCLEOTIDE SEQUENCE</scope>
    <source>
        <strain evidence="2">87-6 pot B 2015</strain>
    </source>
</reference>
<proteinExistence type="predicted"/>
<dbReference type="EMBL" id="CAJVPP010005368">
    <property type="protein sequence ID" value="CAG8663906.1"/>
    <property type="molecule type" value="Genomic_DNA"/>
</dbReference>
<dbReference type="Proteomes" id="UP000789375">
    <property type="component" value="Unassembled WGS sequence"/>
</dbReference>
<comment type="caution">
    <text evidence="2">The sequence shown here is derived from an EMBL/GenBank/DDBJ whole genome shotgun (WGS) entry which is preliminary data.</text>
</comment>
<protein>
    <submittedName>
        <fullName evidence="2">14047_t:CDS:1</fullName>
    </submittedName>
</protein>
<feature type="compositionally biased region" description="Acidic residues" evidence="1">
    <location>
        <begin position="1"/>
        <end position="14"/>
    </location>
</feature>
<dbReference type="AlphaFoldDB" id="A0A9N9HCP5"/>
<accession>A0A9N9HCP5</accession>
<organism evidence="2 3">
    <name type="scientific">Funneliformis mosseae</name>
    <name type="common">Endomycorrhizal fungus</name>
    <name type="synonym">Glomus mosseae</name>
    <dbReference type="NCBI Taxonomy" id="27381"/>
    <lineage>
        <taxon>Eukaryota</taxon>
        <taxon>Fungi</taxon>
        <taxon>Fungi incertae sedis</taxon>
        <taxon>Mucoromycota</taxon>
        <taxon>Glomeromycotina</taxon>
        <taxon>Glomeromycetes</taxon>
        <taxon>Glomerales</taxon>
        <taxon>Glomeraceae</taxon>
        <taxon>Funneliformis</taxon>
    </lineage>
</organism>
<gene>
    <name evidence="2" type="ORF">FMOSSE_LOCUS12078</name>
</gene>
<keyword evidence="3" id="KW-1185">Reference proteome</keyword>
<feature type="non-terminal residue" evidence="2">
    <location>
        <position position="54"/>
    </location>
</feature>
<name>A0A9N9HCP5_FUNMO</name>